<feature type="transmembrane region" description="Helical" evidence="2">
    <location>
        <begin position="576"/>
        <end position="594"/>
    </location>
</feature>
<keyword evidence="2" id="KW-0812">Transmembrane</keyword>
<feature type="transmembrane region" description="Helical" evidence="2">
    <location>
        <begin position="516"/>
        <end position="533"/>
    </location>
</feature>
<dbReference type="InterPro" id="IPR019286">
    <property type="entry name" value="DUF2339_TM"/>
</dbReference>
<feature type="transmembrane region" description="Helical" evidence="2">
    <location>
        <begin position="731"/>
        <end position="750"/>
    </location>
</feature>
<feature type="transmembrane region" description="Helical" evidence="2">
    <location>
        <begin position="248"/>
        <end position="266"/>
    </location>
</feature>
<feature type="transmembrane region" description="Helical" evidence="2">
    <location>
        <begin position="883"/>
        <end position="905"/>
    </location>
</feature>
<feature type="transmembrane region" description="Helical" evidence="2">
    <location>
        <begin position="693"/>
        <end position="711"/>
    </location>
</feature>
<feature type="transmembrane region" description="Helical" evidence="2">
    <location>
        <begin position="606"/>
        <end position="629"/>
    </location>
</feature>
<gene>
    <name evidence="3" type="ORF">DVJ77_01170</name>
</gene>
<feature type="region of interest" description="Disordered" evidence="1">
    <location>
        <begin position="55"/>
        <end position="143"/>
    </location>
</feature>
<feature type="compositionally biased region" description="Basic and acidic residues" evidence="1">
    <location>
        <begin position="82"/>
        <end position="96"/>
    </location>
</feature>
<feature type="transmembrane region" description="Helical" evidence="2">
    <location>
        <begin position="271"/>
        <end position="290"/>
    </location>
</feature>
<feature type="transmembrane region" description="Helical" evidence="2">
    <location>
        <begin position="351"/>
        <end position="368"/>
    </location>
</feature>
<feature type="transmembrane region" description="Helical" evidence="2">
    <location>
        <begin position="666"/>
        <end position="687"/>
    </location>
</feature>
<reference evidence="3 4" key="1">
    <citation type="submission" date="2018-07" db="EMBL/GenBank/DDBJ databases">
        <title>Dyella tabacisoli L4-6T, whole genome shotgun sequence.</title>
        <authorList>
            <person name="Zhou X.-K."/>
            <person name="Li W.-J."/>
            <person name="Duan Y.-Q."/>
        </authorList>
    </citation>
    <scope>NUCLEOTIDE SEQUENCE [LARGE SCALE GENOMIC DNA]</scope>
    <source>
        <strain evidence="3 4">L4-6</strain>
    </source>
</reference>
<sequence>MYLIWMIVGVALCAWLEQSWFAAAVGALLGLLWARLSSVSRSLGEVKAALGQLTTGSAPAAAQPKLESQPWRPLDTSTPLPAHDEYADDEHAHDPQDEAWPVPPPMPSRHVEPAPMASSPVQASLSEPGAVEPGNRQPPHGPGFGELLWQRAWGWFTEGNVPVKIGMLVLFAGVAALLKYAADAGMLTIPIEVRVCAVALAAMGALFFGWRQREQRRGFALSLQGGAIGVLLITIFAAFRLYDLLPPMAAFALLVILIAGVGVLAVLQDSLALAVLGLLAGFAAPILISTGSGNHVALFSYYAVLNLAVLGIAWVRAWRVLNLLGFIATFGIGTAWGVLSYRPELFASTEPFLILNFLFYLVIPWLYLRRAATDREALIDGSLLFGNPLISLLLQGALLRWHGTDLAISALAAAVIYIVVAWSVRDHRRLGALRDVWAVLAIAFATLAVPLALDASLTASVFAFEGAGLIWLGLRQGRWFPRWCGLGLQLFAAFAWLFAYSRSSGAINPPILNRDFIGALLIVIGGLVSSWLYQREAAATWRMRLASIALYVWGTVWWLAAAGLEIDRVLSGRSELAAVWLLLVVTAWMVAEVARRKPAAELAHVVAFSAPLLTWLSLLPVFSCFVMGWQPLSGWLLLATVASAALGWRTLVCLRDDSAPATLTQLAWWWRWALLFGVAILVAFNTSFWLSDAWRWLLVSIPLLLLWFVALQRPHWLIAPLSAQQVSTRPLLLYSLLAVMVVVFVSGLWLGGDAAPLRYIPLLNPLEVLLLAILACVGYWCADAATPSEVKRSRPAMFGIAAMVFITSATLRAVHQLGGVPWSEAMASSSLAQMSLTVVWSVLGVLAWVWGSRRGQRMLWLAGAVTMGVVLAKLMLIDRGHLGNLFGIASFIAYGLLCTVIGYFAPAPPRPSLASSKEPTDAL</sequence>
<feature type="transmembrane region" description="Helical" evidence="2">
    <location>
        <begin position="320"/>
        <end position="339"/>
    </location>
</feature>
<feature type="transmembrane region" description="Helical" evidence="2">
    <location>
        <begin position="6"/>
        <end position="33"/>
    </location>
</feature>
<evidence type="ECO:0000313" key="3">
    <source>
        <dbReference type="EMBL" id="RDD83243.1"/>
    </source>
</evidence>
<feature type="transmembrane region" description="Helical" evidence="2">
    <location>
        <begin position="187"/>
        <end position="208"/>
    </location>
</feature>
<comment type="caution">
    <text evidence="3">The sequence shown here is derived from an EMBL/GenBank/DDBJ whole genome shotgun (WGS) entry which is preliminary data.</text>
</comment>
<feature type="transmembrane region" description="Helical" evidence="2">
    <location>
        <begin position="635"/>
        <end position="654"/>
    </location>
</feature>
<evidence type="ECO:0000313" key="4">
    <source>
        <dbReference type="Proteomes" id="UP000253782"/>
    </source>
</evidence>
<dbReference type="AlphaFoldDB" id="A0A369USF0"/>
<keyword evidence="2" id="KW-1133">Transmembrane helix</keyword>
<dbReference type="OrthoDB" id="207428at2"/>
<keyword evidence="2" id="KW-0472">Membrane</keyword>
<feature type="transmembrane region" description="Helical" evidence="2">
    <location>
        <begin position="858"/>
        <end position="877"/>
    </location>
</feature>
<feature type="transmembrane region" description="Helical" evidence="2">
    <location>
        <begin position="831"/>
        <end position="851"/>
    </location>
</feature>
<feature type="transmembrane region" description="Helical" evidence="2">
    <location>
        <begin position="483"/>
        <end position="501"/>
    </location>
</feature>
<feature type="transmembrane region" description="Helical" evidence="2">
    <location>
        <begin position="377"/>
        <end position="394"/>
    </location>
</feature>
<dbReference type="PANTHER" id="PTHR38434">
    <property type="entry name" value="BLL2549 PROTEIN"/>
    <property type="match status" value="1"/>
</dbReference>
<name>A0A369USF0_9GAMM</name>
<dbReference type="Pfam" id="PF10101">
    <property type="entry name" value="DUF2339"/>
    <property type="match status" value="1"/>
</dbReference>
<keyword evidence="4" id="KW-1185">Reference proteome</keyword>
<accession>A0A369USF0</accession>
<feature type="transmembrane region" description="Helical" evidence="2">
    <location>
        <begin position="220"/>
        <end position="242"/>
    </location>
</feature>
<feature type="transmembrane region" description="Helical" evidence="2">
    <location>
        <begin position="296"/>
        <end position="315"/>
    </location>
</feature>
<feature type="transmembrane region" description="Helical" evidence="2">
    <location>
        <begin position="762"/>
        <end position="782"/>
    </location>
</feature>
<proteinExistence type="predicted"/>
<dbReference type="InterPro" id="IPR014600">
    <property type="entry name" value="UCP035905_mem"/>
</dbReference>
<organism evidence="3 4">
    <name type="scientific">Dyella tabacisoli</name>
    <dbReference type="NCBI Taxonomy" id="2282381"/>
    <lineage>
        <taxon>Bacteria</taxon>
        <taxon>Pseudomonadati</taxon>
        <taxon>Pseudomonadota</taxon>
        <taxon>Gammaproteobacteria</taxon>
        <taxon>Lysobacterales</taxon>
        <taxon>Rhodanobacteraceae</taxon>
        <taxon>Dyella</taxon>
    </lineage>
</organism>
<feature type="transmembrane region" description="Helical" evidence="2">
    <location>
        <begin position="794"/>
        <end position="811"/>
    </location>
</feature>
<feature type="transmembrane region" description="Helical" evidence="2">
    <location>
        <begin position="436"/>
        <end position="453"/>
    </location>
</feature>
<dbReference type="EMBL" id="QQAH01000001">
    <property type="protein sequence ID" value="RDD83243.1"/>
    <property type="molecule type" value="Genomic_DNA"/>
</dbReference>
<protein>
    <submittedName>
        <fullName evidence="3">DUF2339 domain-containing protein</fullName>
    </submittedName>
</protein>
<evidence type="ECO:0000256" key="2">
    <source>
        <dbReference type="SAM" id="Phobius"/>
    </source>
</evidence>
<dbReference type="PANTHER" id="PTHR38434:SF1">
    <property type="entry name" value="BLL2549 PROTEIN"/>
    <property type="match status" value="1"/>
</dbReference>
<feature type="transmembrane region" description="Helical" evidence="2">
    <location>
        <begin position="406"/>
        <end position="424"/>
    </location>
</feature>
<dbReference type="PIRSF" id="PIRSF035905">
    <property type="entry name" value="UCP035905_mp"/>
    <property type="match status" value="1"/>
</dbReference>
<evidence type="ECO:0000256" key="1">
    <source>
        <dbReference type="SAM" id="MobiDB-lite"/>
    </source>
</evidence>
<dbReference type="RefSeq" id="WP_114843634.1">
    <property type="nucleotide sequence ID" value="NZ_JBHSPE010000001.1"/>
</dbReference>
<feature type="transmembrane region" description="Helical" evidence="2">
    <location>
        <begin position="459"/>
        <end position="474"/>
    </location>
</feature>
<feature type="transmembrane region" description="Helical" evidence="2">
    <location>
        <begin position="161"/>
        <end position="181"/>
    </location>
</feature>
<feature type="transmembrane region" description="Helical" evidence="2">
    <location>
        <begin position="545"/>
        <end position="564"/>
    </location>
</feature>
<dbReference type="Proteomes" id="UP000253782">
    <property type="component" value="Unassembled WGS sequence"/>
</dbReference>